<evidence type="ECO:0000256" key="2">
    <source>
        <dbReference type="ARBA" id="ARBA00022643"/>
    </source>
</evidence>
<proteinExistence type="predicted"/>
<keyword evidence="1" id="KW-0285">Flavoprotein</keyword>
<evidence type="ECO:0000256" key="1">
    <source>
        <dbReference type="ARBA" id="ARBA00022630"/>
    </source>
</evidence>
<reference evidence="5" key="1">
    <citation type="journal article" date="2012" name="Science">
        <title>Fermentation, hydrogen, and sulfur metabolism in multiple uncultivated bacterial phyla.</title>
        <authorList>
            <person name="Wrighton K.C."/>
            <person name="Thomas B.C."/>
            <person name="Sharon I."/>
            <person name="Miller C.S."/>
            <person name="Castelle C.J."/>
            <person name="VerBerkmoes N.C."/>
            <person name="Wilkins M.J."/>
            <person name="Hettich R.L."/>
            <person name="Lipton M.S."/>
            <person name="Williams K.H."/>
            <person name="Long P.E."/>
            <person name="Banfield J.F."/>
        </authorList>
    </citation>
    <scope>NUCLEOTIDE SEQUENCE [LARGE SCALE GENOMIC DNA]</scope>
</reference>
<dbReference type="Pfam" id="PF03358">
    <property type="entry name" value="FMN_red"/>
    <property type="match status" value="1"/>
</dbReference>
<dbReference type="InterPro" id="IPR051796">
    <property type="entry name" value="ISF_SsuE-like"/>
</dbReference>
<accession>K2GFT4</accession>
<keyword evidence="3" id="KW-1133">Transmembrane helix</keyword>
<keyword evidence="3" id="KW-0472">Membrane</keyword>
<dbReference type="AlphaFoldDB" id="K2GFT4"/>
<dbReference type="InterPro" id="IPR029039">
    <property type="entry name" value="Flavoprotein-like_sf"/>
</dbReference>
<dbReference type="PANTHER" id="PTHR43278">
    <property type="entry name" value="NAD(P)H-DEPENDENT FMN-CONTAINING OXIDOREDUCTASE YWQN-RELATED"/>
    <property type="match status" value="1"/>
</dbReference>
<feature type="domain" description="NADPH-dependent FMN reductase-like" evidence="4">
    <location>
        <begin position="21"/>
        <end position="108"/>
    </location>
</feature>
<evidence type="ECO:0000313" key="5">
    <source>
        <dbReference type="EMBL" id="EKE29154.1"/>
    </source>
</evidence>
<dbReference type="Gene3D" id="3.40.50.360">
    <property type="match status" value="1"/>
</dbReference>
<dbReference type="GO" id="GO:0016491">
    <property type="term" value="F:oxidoreductase activity"/>
    <property type="evidence" value="ECO:0007669"/>
    <property type="project" value="InterPro"/>
</dbReference>
<protein>
    <recommendedName>
        <fullName evidence="4">NADPH-dependent FMN reductase-like domain-containing protein</fullName>
    </recommendedName>
</protein>
<dbReference type="SUPFAM" id="SSF52218">
    <property type="entry name" value="Flavoproteins"/>
    <property type="match status" value="1"/>
</dbReference>
<evidence type="ECO:0000256" key="3">
    <source>
        <dbReference type="SAM" id="Phobius"/>
    </source>
</evidence>
<keyword evidence="2" id="KW-0288">FMN</keyword>
<dbReference type="EMBL" id="AMFJ01000217">
    <property type="protein sequence ID" value="EKE29154.1"/>
    <property type="molecule type" value="Genomic_DNA"/>
</dbReference>
<evidence type="ECO:0000259" key="4">
    <source>
        <dbReference type="Pfam" id="PF03358"/>
    </source>
</evidence>
<keyword evidence="3" id="KW-0812">Transmembrane</keyword>
<organism evidence="5">
    <name type="scientific">uncultured bacterium</name>
    <name type="common">gcode 4</name>
    <dbReference type="NCBI Taxonomy" id="1234023"/>
    <lineage>
        <taxon>Bacteria</taxon>
        <taxon>environmental samples</taxon>
    </lineage>
</organism>
<dbReference type="InterPro" id="IPR005025">
    <property type="entry name" value="FMN_Rdtase-like_dom"/>
</dbReference>
<sequence>MKAVLLDWTHNKHWVTIWLSEMFMDWLAKSIPNIEVERFDLLNWNIKFCNGCNLCTQDIDPTGATCPIRDDFEMIKKATVEADIVILVSPIYEYSVSSAMKRFLERCLTMVTFKFWVVPRLKPVSWKIWIILCSSGAPFPFNHLMWITRYPRFILRMACGLFWCEKIYSIYAWWMRISDKMKLKWEKKAHELGLKTGERIRKTRYL</sequence>
<gene>
    <name evidence="5" type="ORF">ACD_2C00217G0001</name>
</gene>
<comment type="caution">
    <text evidence="5">The sequence shown here is derived from an EMBL/GenBank/DDBJ whole genome shotgun (WGS) entry which is preliminary data.</text>
</comment>
<feature type="transmembrane region" description="Helical" evidence="3">
    <location>
        <begin position="153"/>
        <end position="174"/>
    </location>
</feature>
<name>K2GFT4_9BACT</name>
<dbReference type="PANTHER" id="PTHR43278:SF4">
    <property type="entry name" value="NAD(P)H-DEPENDENT FMN-CONTAINING OXIDOREDUCTASE YWQN-RELATED"/>
    <property type="match status" value="1"/>
</dbReference>